<dbReference type="OrthoDB" id="3944184at2759"/>
<dbReference type="eggNOG" id="ENOG502SRQE">
    <property type="taxonomic scope" value="Eukaryota"/>
</dbReference>
<dbReference type="PROSITE" id="PS51257">
    <property type="entry name" value="PROKAR_LIPOPROTEIN"/>
    <property type="match status" value="1"/>
</dbReference>
<organism evidence="2 3">
    <name type="scientific">Fomitopsis schrenkii</name>
    <name type="common">Brown rot fungus</name>
    <dbReference type="NCBI Taxonomy" id="2126942"/>
    <lineage>
        <taxon>Eukaryota</taxon>
        <taxon>Fungi</taxon>
        <taxon>Dikarya</taxon>
        <taxon>Basidiomycota</taxon>
        <taxon>Agaricomycotina</taxon>
        <taxon>Agaricomycetes</taxon>
        <taxon>Polyporales</taxon>
        <taxon>Fomitopsis</taxon>
    </lineage>
</organism>
<dbReference type="AlphaFoldDB" id="S8EPY0"/>
<feature type="chain" id="PRO_5004563181" evidence="1">
    <location>
        <begin position="20"/>
        <end position="174"/>
    </location>
</feature>
<sequence length="174" mass="18676">MKFTTLLTSILAFATCACATGPSTINQPAAWTAIEPGAVFNFSYSAIGDYCQSSYGYAVYLVTEPAVSMAPSQEFMCGYYFGRYDTPNYPAVPYPTNPAPPNFTMPNFADSQGGFGTGKSASNATFYLTVMEEWDDCGGALGRKIAVVNTPIVYNATQSYQAEMNAEAIARRSA</sequence>
<keyword evidence="1" id="KW-0732">Signal</keyword>
<protein>
    <submittedName>
        <fullName evidence="2">Uncharacterized protein</fullName>
    </submittedName>
</protein>
<dbReference type="EMBL" id="KE504124">
    <property type="protein sequence ID" value="EPT05094.1"/>
    <property type="molecule type" value="Genomic_DNA"/>
</dbReference>
<dbReference type="Proteomes" id="UP000015241">
    <property type="component" value="Unassembled WGS sequence"/>
</dbReference>
<dbReference type="HOGENOM" id="CLU_138681_0_0_1"/>
<gene>
    <name evidence="2" type="ORF">FOMPIDRAFT_1021467</name>
</gene>
<evidence type="ECO:0000313" key="3">
    <source>
        <dbReference type="Proteomes" id="UP000015241"/>
    </source>
</evidence>
<reference evidence="2 3" key="1">
    <citation type="journal article" date="2012" name="Science">
        <title>The Paleozoic origin of enzymatic lignin decomposition reconstructed from 31 fungal genomes.</title>
        <authorList>
            <person name="Floudas D."/>
            <person name="Binder M."/>
            <person name="Riley R."/>
            <person name="Barry K."/>
            <person name="Blanchette R.A."/>
            <person name="Henrissat B."/>
            <person name="Martinez A.T."/>
            <person name="Otillar R."/>
            <person name="Spatafora J.W."/>
            <person name="Yadav J.S."/>
            <person name="Aerts A."/>
            <person name="Benoit I."/>
            <person name="Boyd A."/>
            <person name="Carlson A."/>
            <person name="Copeland A."/>
            <person name="Coutinho P.M."/>
            <person name="de Vries R.P."/>
            <person name="Ferreira P."/>
            <person name="Findley K."/>
            <person name="Foster B."/>
            <person name="Gaskell J."/>
            <person name="Glotzer D."/>
            <person name="Gorecki P."/>
            <person name="Heitman J."/>
            <person name="Hesse C."/>
            <person name="Hori C."/>
            <person name="Igarashi K."/>
            <person name="Jurgens J.A."/>
            <person name="Kallen N."/>
            <person name="Kersten P."/>
            <person name="Kohler A."/>
            <person name="Kuees U."/>
            <person name="Kumar T.K.A."/>
            <person name="Kuo A."/>
            <person name="LaButti K."/>
            <person name="Larrondo L.F."/>
            <person name="Lindquist E."/>
            <person name="Ling A."/>
            <person name="Lombard V."/>
            <person name="Lucas S."/>
            <person name="Lundell T."/>
            <person name="Martin R."/>
            <person name="McLaughlin D.J."/>
            <person name="Morgenstern I."/>
            <person name="Morin E."/>
            <person name="Murat C."/>
            <person name="Nagy L.G."/>
            <person name="Nolan M."/>
            <person name="Ohm R.A."/>
            <person name="Patyshakuliyeva A."/>
            <person name="Rokas A."/>
            <person name="Ruiz-Duenas F.J."/>
            <person name="Sabat G."/>
            <person name="Salamov A."/>
            <person name="Samejima M."/>
            <person name="Schmutz J."/>
            <person name="Slot J.C."/>
            <person name="St John F."/>
            <person name="Stenlid J."/>
            <person name="Sun H."/>
            <person name="Sun S."/>
            <person name="Syed K."/>
            <person name="Tsang A."/>
            <person name="Wiebenga A."/>
            <person name="Young D."/>
            <person name="Pisabarro A."/>
            <person name="Eastwood D.C."/>
            <person name="Martin F."/>
            <person name="Cullen D."/>
            <person name="Grigoriev I.V."/>
            <person name="Hibbett D.S."/>
        </authorList>
    </citation>
    <scope>NUCLEOTIDE SEQUENCE</scope>
    <source>
        <strain evidence="3">FP-58527</strain>
    </source>
</reference>
<evidence type="ECO:0000256" key="1">
    <source>
        <dbReference type="SAM" id="SignalP"/>
    </source>
</evidence>
<feature type="signal peptide" evidence="1">
    <location>
        <begin position="1"/>
        <end position="19"/>
    </location>
</feature>
<proteinExistence type="predicted"/>
<dbReference type="InParanoid" id="S8EPY0"/>
<keyword evidence="3" id="KW-1185">Reference proteome</keyword>
<name>S8EPY0_FOMSC</name>
<accession>S8EPY0</accession>
<evidence type="ECO:0000313" key="2">
    <source>
        <dbReference type="EMBL" id="EPT05094.1"/>
    </source>
</evidence>